<comment type="similarity">
    <text evidence="2 8">Belongs to the 4-toluene sulfonate uptake permease (TSUP) (TC 2.A.102) family.</text>
</comment>
<proteinExistence type="inferred from homology"/>
<accession>A0A157QX22</accession>
<dbReference type="Pfam" id="PF01925">
    <property type="entry name" value="TauE"/>
    <property type="match status" value="1"/>
</dbReference>
<dbReference type="PANTHER" id="PTHR30269:SF37">
    <property type="entry name" value="MEMBRANE TRANSPORTER PROTEIN"/>
    <property type="match status" value="1"/>
</dbReference>
<evidence type="ECO:0000256" key="5">
    <source>
        <dbReference type="ARBA" id="ARBA00022692"/>
    </source>
</evidence>
<organism evidence="9 10">
    <name type="scientific">Bordetella ansorpii</name>
    <dbReference type="NCBI Taxonomy" id="288768"/>
    <lineage>
        <taxon>Bacteria</taxon>
        <taxon>Pseudomonadati</taxon>
        <taxon>Pseudomonadota</taxon>
        <taxon>Betaproteobacteria</taxon>
        <taxon>Burkholderiales</taxon>
        <taxon>Alcaligenaceae</taxon>
        <taxon>Bordetella</taxon>
    </lineage>
</organism>
<dbReference type="GO" id="GO:0005886">
    <property type="term" value="C:plasma membrane"/>
    <property type="evidence" value="ECO:0007669"/>
    <property type="project" value="UniProtKB-SubCell"/>
</dbReference>
<dbReference type="AlphaFoldDB" id="A0A157QX22"/>
<dbReference type="InterPro" id="IPR002781">
    <property type="entry name" value="TM_pro_TauE-like"/>
</dbReference>
<evidence type="ECO:0000256" key="2">
    <source>
        <dbReference type="ARBA" id="ARBA00009142"/>
    </source>
</evidence>
<reference evidence="9 10" key="1">
    <citation type="submission" date="2016-03" db="EMBL/GenBank/DDBJ databases">
        <authorList>
            <consortium name="Pathogen Informatics"/>
        </authorList>
    </citation>
    <scope>NUCLEOTIDE SEQUENCE [LARGE SCALE GENOMIC DNA]</scope>
    <source>
        <strain evidence="9 10">NCTC13364</strain>
    </source>
</reference>
<evidence type="ECO:0000313" key="10">
    <source>
        <dbReference type="Proteomes" id="UP000077037"/>
    </source>
</evidence>
<evidence type="ECO:0000256" key="7">
    <source>
        <dbReference type="ARBA" id="ARBA00023136"/>
    </source>
</evidence>
<gene>
    <name evidence="9" type="ORF">SAMEA1982600_04179</name>
</gene>
<keyword evidence="3" id="KW-0813">Transport</keyword>
<keyword evidence="5 8" id="KW-0812">Transmembrane</keyword>
<keyword evidence="7 8" id="KW-0472">Membrane</keyword>
<feature type="transmembrane region" description="Helical" evidence="8">
    <location>
        <begin position="109"/>
        <end position="131"/>
    </location>
</feature>
<evidence type="ECO:0000256" key="3">
    <source>
        <dbReference type="ARBA" id="ARBA00022448"/>
    </source>
</evidence>
<dbReference type="PANTHER" id="PTHR30269">
    <property type="entry name" value="TRANSMEMBRANE PROTEIN YFCA"/>
    <property type="match status" value="1"/>
</dbReference>
<dbReference type="Proteomes" id="UP000077037">
    <property type="component" value="Unassembled WGS sequence"/>
</dbReference>
<dbReference type="InterPro" id="IPR052017">
    <property type="entry name" value="TSUP"/>
</dbReference>
<dbReference type="EMBL" id="FKBS01000025">
    <property type="protein sequence ID" value="SAI50475.1"/>
    <property type="molecule type" value="Genomic_DNA"/>
</dbReference>
<evidence type="ECO:0000256" key="1">
    <source>
        <dbReference type="ARBA" id="ARBA00004651"/>
    </source>
</evidence>
<feature type="transmembrane region" description="Helical" evidence="8">
    <location>
        <begin position="54"/>
        <end position="72"/>
    </location>
</feature>
<evidence type="ECO:0000313" key="9">
    <source>
        <dbReference type="EMBL" id="SAI50475.1"/>
    </source>
</evidence>
<name>A0A157QX22_9BORD</name>
<evidence type="ECO:0000256" key="4">
    <source>
        <dbReference type="ARBA" id="ARBA00022475"/>
    </source>
</evidence>
<sequence>MWLLGMNLLAIVQEPGAYAAMAAIIFVAAFLQGVGGVGFAMFASPVAAVFFPELVPGPLLSLGGFVALMTALRERQHAQWPAVAQALSGRIVGSALAVWAMATLSPRPIALIFAMLILAAVGLSVMGLRIADNGRNMAAAGVISGIMGTFTSIGAPALAIVQQHKPPPALRATLGLMLFFGSLASLTLLAWTGHYTTRHLGLSLALLPFLLLGFASSNRARGRVSPATVRRMLLALCALSAVALLVRNV</sequence>
<feature type="transmembrane region" description="Helical" evidence="8">
    <location>
        <begin position="199"/>
        <end position="216"/>
    </location>
</feature>
<keyword evidence="6 8" id="KW-1133">Transmembrane helix</keyword>
<evidence type="ECO:0000256" key="8">
    <source>
        <dbReference type="RuleBase" id="RU363041"/>
    </source>
</evidence>
<feature type="transmembrane region" description="Helical" evidence="8">
    <location>
        <begin position="228"/>
        <end position="246"/>
    </location>
</feature>
<feature type="transmembrane region" description="Helical" evidence="8">
    <location>
        <begin position="137"/>
        <end position="161"/>
    </location>
</feature>
<protein>
    <recommendedName>
        <fullName evidence="8">Probable membrane transporter protein</fullName>
    </recommendedName>
</protein>
<comment type="subcellular location">
    <subcellularLocation>
        <location evidence="1 8">Cell membrane</location>
        <topology evidence="1 8">Multi-pass membrane protein</topology>
    </subcellularLocation>
</comment>
<keyword evidence="4 8" id="KW-1003">Cell membrane</keyword>
<feature type="transmembrane region" description="Helical" evidence="8">
    <location>
        <begin position="20"/>
        <end position="42"/>
    </location>
</feature>
<feature type="transmembrane region" description="Helical" evidence="8">
    <location>
        <begin position="173"/>
        <end position="193"/>
    </location>
</feature>
<evidence type="ECO:0000256" key="6">
    <source>
        <dbReference type="ARBA" id="ARBA00022989"/>
    </source>
</evidence>